<dbReference type="SUPFAM" id="SSF52540">
    <property type="entry name" value="P-loop containing nucleoside triphosphate hydrolases"/>
    <property type="match status" value="1"/>
</dbReference>
<dbReference type="EMBL" id="GL883080">
    <property type="protein sequence ID" value="EGF89479.1"/>
    <property type="molecule type" value="Genomic_DNA"/>
</dbReference>
<dbReference type="GO" id="GO:0005524">
    <property type="term" value="F:ATP binding"/>
    <property type="evidence" value="ECO:0007669"/>
    <property type="project" value="InterPro"/>
</dbReference>
<dbReference type="Pfam" id="PF10593">
    <property type="entry name" value="Z1"/>
    <property type="match status" value="1"/>
</dbReference>
<dbReference type="RefSeq" id="WP_006274674.1">
    <property type="nucleotide sequence ID" value="NZ_GL883080.1"/>
</dbReference>
<dbReference type="Gene3D" id="3.40.50.300">
    <property type="entry name" value="P-loop containing nucleotide triphosphate hydrolases"/>
    <property type="match status" value="1"/>
</dbReference>
<dbReference type="GO" id="GO:0016787">
    <property type="term" value="F:hydrolase activity"/>
    <property type="evidence" value="ECO:0007669"/>
    <property type="project" value="InterPro"/>
</dbReference>
<dbReference type="eggNOG" id="COG1100">
    <property type="taxonomic scope" value="Bacteria"/>
</dbReference>
<protein>
    <submittedName>
        <fullName evidence="3">Z1 domain protein</fullName>
    </submittedName>
</protein>
<proteinExistence type="predicted"/>
<reference evidence="4" key="1">
    <citation type="submission" date="2011-03" db="EMBL/GenBank/DDBJ databases">
        <title>Draft genome sequence of Brevundimonas diminuta.</title>
        <authorList>
            <person name="Brown P.J.B."/>
            <person name="Buechlein A."/>
            <person name="Hemmerich C."/>
            <person name="Brun Y.V."/>
        </authorList>
    </citation>
    <scope>NUCLEOTIDE SEQUENCE [LARGE SCALE GENOMIC DNA]</scope>
    <source>
        <strain evidence="4">C19</strain>
    </source>
</reference>
<organism evidence="3 4">
    <name type="scientific">Asticcacaulis biprosthecium C19</name>
    <dbReference type="NCBI Taxonomy" id="715226"/>
    <lineage>
        <taxon>Bacteria</taxon>
        <taxon>Pseudomonadati</taxon>
        <taxon>Pseudomonadota</taxon>
        <taxon>Alphaproteobacteria</taxon>
        <taxon>Caulobacterales</taxon>
        <taxon>Caulobacteraceae</taxon>
        <taxon>Asticcacaulis</taxon>
    </lineage>
</organism>
<dbReference type="Pfam" id="PF04851">
    <property type="entry name" value="ResIII"/>
    <property type="match status" value="1"/>
</dbReference>
<feature type="domain" description="Helicase/UvrB N-terminal" evidence="1">
    <location>
        <begin position="135"/>
        <end position="324"/>
    </location>
</feature>
<dbReference type="InterPro" id="IPR006935">
    <property type="entry name" value="Helicase/UvrB_N"/>
</dbReference>
<evidence type="ECO:0000313" key="3">
    <source>
        <dbReference type="EMBL" id="EGF89479.1"/>
    </source>
</evidence>
<evidence type="ECO:0000313" key="4">
    <source>
        <dbReference type="Proteomes" id="UP000006512"/>
    </source>
</evidence>
<sequence length="916" mass="102627">MAKPANFDVLVSTLIRTFTSGQSDAPTVDEITVRATALAPLLGFEGSKGDIALAVDEALLSIDVRMGLGHSLVDQAAEHDADWVRKRDFPLIYTGNYSSYLRENNWNSTVVSNLEIVTENILGLLQDPADDGQWSRRGLVIGHVQSGKTANYLGLVARAADAGYKFIVIVAGIHNNLRKQTQERVDEGFVGRTSDPADKRLIGVGLYPGHPQPVTLTTILDDFKKGSRTTGSGLKDWSKPVVVVIKKNVSTLKQIMAWLKDFNLSAGQKQIADAPMLFIDDEADNASVNTNKDDVDPTQTNKLIREILKLFKKNCYVGYTATPFANIFINPDAYGDPETLEDLFPRDFIYCLDAPTTYFGAEKIFGDDIGAEAFLREIVDAEDIIPLKHNKGISLSELPGSLKRALLTFVLTRAIRNVRGQSHKHCSMLINASRFVAVQQTLRALVSDYVKVVTDAIRTNYALPEKLCLQNHFMAALKDVFDHEYSDISETWAEVCSQLDIAAQAVRLFVVNSSKSDEALDYAAYDKKKESLTAIAIGGLSLSRGLTIEGLTVSYMYRNTKMYDTLLQMGRWFGYRPGYEDVCRIYLSPESIGWYQHIAKATEELRDRVKQMRQYGKSPKDFGLLVQSHPDALLVTAVNKMRHAEERTFKVSYDGMLRETFVLSNDPSVHDENRAEYGRLYAELSSDAYKSLRYRGGVQKIECPVWRGVDADVVDAFLNKFRWHAHHANTQELVRKYLGRIRDRFPTWDIAFMTLKKEQGKPINFDDFKMVAQYRGAGVKDEKELMRSDEGPGYFVTGKQRVAGTGDERVGLNAEELAMAEKLARENDDRKKGPTDLDFRNVNVRGRPLLMLHLIDLRDDRSDPSVSLLQNAPAIGVSFPATGDFVQVDYVLNKVMIGQLAKEANDLPEEDEDQDD</sequence>
<dbReference type="GO" id="GO:0003677">
    <property type="term" value="F:DNA binding"/>
    <property type="evidence" value="ECO:0007669"/>
    <property type="project" value="InterPro"/>
</dbReference>
<dbReference type="Proteomes" id="UP000006512">
    <property type="component" value="Unassembled WGS sequence"/>
</dbReference>
<dbReference type="HOGENOM" id="CLU_007800_1_0_5"/>
<dbReference type="InterPro" id="IPR027417">
    <property type="entry name" value="P-loop_NTPase"/>
</dbReference>
<feature type="domain" description="Putative endonuclease Z1" evidence="2">
    <location>
        <begin position="401"/>
        <end position="632"/>
    </location>
</feature>
<evidence type="ECO:0000259" key="2">
    <source>
        <dbReference type="Pfam" id="PF10593"/>
    </source>
</evidence>
<accession>F4QRV9</accession>
<dbReference type="OrthoDB" id="436461at2"/>
<dbReference type="InterPro" id="IPR018310">
    <property type="entry name" value="Put_endonuclease_Z1-dom"/>
</dbReference>
<gene>
    <name evidence="3" type="ORF">ABI_38930</name>
</gene>
<name>F4QRV9_9CAUL</name>
<keyword evidence="4" id="KW-1185">Reference proteome</keyword>
<dbReference type="AlphaFoldDB" id="F4QRV9"/>
<dbReference type="STRING" id="715226.ABI_38930"/>
<evidence type="ECO:0000259" key="1">
    <source>
        <dbReference type="Pfam" id="PF04851"/>
    </source>
</evidence>